<dbReference type="SUPFAM" id="SSF53271">
    <property type="entry name" value="PRTase-like"/>
    <property type="match status" value="1"/>
</dbReference>
<accession>A0ABY7WJD2</accession>
<organism evidence="17 18">
    <name type="scientific">Sphingobacterium oryzagri</name>
    <dbReference type="NCBI Taxonomy" id="3025669"/>
    <lineage>
        <taxon>Bacteria</taxon>
        <taxon>Pseudomonadati</taxon>
        <taxon>Bacteroidota</taxon>
        <taxon>Sphingobacteriia</taxon>
        <taxon>Sphingobacteriales</taxon>
        <taxon>Sphingobacteriaceae</taxon>
        <taxon>Sphingobacterium</taxon>
    </lineage>
</organism>
<comment type="subcellular location">
    <subcellularLocation>
        <location evidence="2 15">Cytoplasm</location>
    </subcellularLocation>
</comment>
<evidence type="ECO:0000256" key="6">
    <source>
        <dbReference type="ARBA" id="ARBA00022490"/>
    </source>
</evidence>
<keyword evidence="7 15" id="KW-0328">Glycosyltransferase</keyword>
<dbReference type="PANTHER" id="PTHR43340:SF1">
    <property type="entry name" value="HYPOXANTHINE PHOSPHORIBOSYLTRANSFERASE"/>
    <property type="match status" value="1"/>
</dbReference>
<dbReference type="Proteomes" id="UP001221558">
    <property type="component" value="Chromosome"/>
</dbReference>
<keyword evidence="6 15" id="KW-0963">Cytoplasm</keyword>
<keyword evidence="12 15" id="KW-0460">Magnesium</keyword>
<sequence>MKHIQIDNLNFELFIDYEQIKKRIRLMGIDISMKYKDKNPVFIGVLNGCFMFMADLMKEVHMACEVSFVKLSSYHGTAQDQIKELLGVGIDLAGREVIIVEDIIDTGNSLQHTIEALERMNVASIAVCALLMKPECLKHTFDNITYVGFEIDREFVVGYGLDYNGQCRNLADIYKNIPRTDT</sequence>
<dbReference type="EMBL" id="CP117880">
    <property type="protein sequence ID" value="WDF69293.1"/>
    <property type="molecule type" value="Genomic_DNA"/>
</dbReference>
<evidence type="ECO:0000256" key="15">
    <source>
        <dbReference type="RuleBase" id="RU364099"/>
    </source>
</evidence>
<dbReference type="EC" id="2.4.2.8" evidence="5 15"/>
<dbReference type="RefSeq" id="WP_274268018.1">
    <property type="nucleotide sequence ID" value="NZ_CP117880.1"/>
</dbReference>
<dbReference type="InterPro" id="IPR000836">
    <property type="entry name" value="PRTase_dom"/>
</dbReference>
<feature type="domain" description="Phosphoribosyltransferase" evidence="16">
    <location>
        <begin position="18"/>
        <end position="163"/>
    </location>
</feature>
<comment type="similarity">
    <text evidence="4 15">Belongs to the purine/pyrimidine phosphoribosyltransferase family.</text>
</comment>
<evidence type="ECO:0000256" key="3">
    <source>
        <dbReference type="ARBA" id="ARBA00004669"/>
    </source>
</evidence>
<evidence type="ECO:0000256" key="4">
    <source>
        <dbReference type="ARBA" id="ARBA00008391"/>
    </source>
</evidence>
<keyword evidence="18" id="KW-1185">Reference proteome</keyword>
<evidence type="ECO:0000256" key="2">
    <source>
        <dbReference type="ARBA" id="ARBA00004496"/>
    </source>
</evidence>
<evidence type="ECO:0000256" key="14">
    <source>
        <dbReference type="ARBA" id="ARBA00049402"/>
    </source>
</evidence>
<dbReference type="PANTHER" id="PTHR43340">
    <property type="entry name" value="HYPOXANTHINE-GUANINE PHOSPHORIBOSYLTRANSFERASE"/>
    <property type="match status" value="1"/>
</dbReference>
<evidence type="ECO:0000259" key="16">
    <source>
        <dbReference type="Pfam" id="PF00156"/>
    </source>
</evidence>
<proteinExistence type="inferred from homology"/>
<dbReference type="GO" id="GO:0016757">
    <property type="term" value="F:glycosyltransferase activity"/>
    <property type="evidence" value="ECO:0007669"/>
    <property type="project" value="UniProtKB-KW"/>
</dbReference>
<keyword evidence="8 15" id="KW-0808">Transferase</keyword>
<evidence type="ECO:0000256" key="12">
    <source>
        <dbReference type="ARBA" id="ARBA00022842"/>
    </source>
</evidence>
<dbReference type="InterPro" id="IPR029057">
    <property type="entry name" value="PRTase-like"/>
</dbReference>
<evidence type="ECO:0000313" key="17">
    <source>
        <dbReference type="EMBL" id="WDF69293.1"/>
    </source>
</evidence>
<keyword evidence="10 15" id="KW-0660">Purine salvage</keyword>
<evidence type="ECO:0000256" key="9">
    <source>
        <dbReference type="ARBA" id="ARBA00022723"/>
    </source>
</evidence>
<gene>
    <name evidence="17" type="primary">hpt</name>
    <name evidence="17" type="ORF">PQ465_02660</name>
</gene>
<evidence type="ECO:0000256" key="8">
    <source>
        <dbReference type="ARBA" id="ARBA00022679"/>
    </source>
</evidence>
<name>A0ABY7WJD2_9SPHI</name>
<evidence type="ECO:0000256" key="5">
    <source>
        <dbReference type="ARBA" id="ARBA00011895"/>
    </source>
</evidence>
<comment type="catalytic activity">
    <reaction evidence="14">
        <text>IMP + diphosphate = hypoxanthine + 5-phospho-alpha-D-ribose 1-diphosphate</text>
        <dbReference type="Rhea" id="RHEA:17973"/>
        <dbReference type="ChEBI" id="CHEBI:17368"/>
        <dbReference type="ChEBI" id="CHEBI:33019"/>
        <dbReference type="ChEBI" id="CHEBI:58017"/>
        <dbReference type="ChEBI" id="CHEBI:58053"/>
        <dbReference type="EC" id="2.4.2.8"/>
    </reaction>
    <physiologicalReaction direction="right-to-left" evidence="14">
        <dbReference type="Rhea" id="RHEA:17975"/>
    </physiologicalReaction>
</comment>
<keyword evidence="9 15" id="KW-0479">Metal-binding</keyword>
<protein>
    <recommendedName>
        <fullName evidence="5 15">Hypoxanthine phosphoribosyltransferase</fullName>
        <ecNumber evidence="5 15">2.4.2.8</ecNumber>
    </recommendedName>
</protein>
<evidence type="ECO:0000256" key="7">
    <source>
        <dbReference type="ARBA" id="ARBA00022676"/>
    </source>
</evidence>
<evidence type="ECO:0000256" key="13">
    <source>
        <dbReference type="ARBA" id="ARBA00048811"/>
    </source>
</evidence>
<dbReference type="CDD" id="cd06223">
    <property type="entry name" value="PRTases_typeI"/>
    <property type="match status" value="1"/>
</dbReference>
<comment type="catalytic activity">
    <reaction evidence="13">
        <text>GMP + diphosphate = guanine + 5-phospho-alpha-D-ribose 1-diphosphate</text>
        <dbReference type="Rhea" id="RHEA:25424"/>
        <dbReference type="ChEBI" id="CHEBI:16235"/>
        <dbReference type="ChEBI" id="CHEBI:33019"/>
        <dbReference type="ChEBI" id="CHEBI:58017"/>
        <dbReference type="ChEBI" id="CHEBI:58115"/>
        <dbReference type="EC" id="2.4.2.8"/>
    </reaction>
    <physiologicalReaction direction="right-to-left" evidence="13">
        <dbReference type="Rhea" id="RHEA:25426"/>
    </physiologicalReaction>
</comment>
<comment type="cofactor">
    <cofactor evidence="1 15">
        <name>Mg(2+)</name>
        <dbReference type="ChEBI" id="CHEBI:18420"/>
    </cofactor>
</comment>
<dbReference type="NCBIfam" id="TIGR01203">
    <property type="entry name" value="HGPRTase"/>
    <property type="match status" value="1"/>
</dbReference>
<keyword evidence="11 15" id="KW-0547">Nucleotide-binding</keyword>
<evidence type="ECO:0000256" key="10">
    <source>
        <dbReference type="ARBA" id="ARBA00022726"/>
    </source>
</evidence>
<dbReference type="InterPro" id="IPR005904">
    <property type="entry name" value="Hxn_phspho_trans"/>
</dbReference>
<reference evidence="17 18" key="1">
    <citation type="submission" date="2023-02" db="EMBL/GenBank/DDBJ databases">
        <title>Genome sequence of Sphingobacterium sp. KACC 22765.</title>
        <authorList>
            <person name="Kim S."/>
            <person name="Heo J."/>
            <person name="Kwon S.-W."/>
        </authorList>
    </citation>
    <scope>NUCLEOTIDE SEQUENCE [LARGE SCALE GENOMIC DNA]</scope>
    <source>
        <strain evidence="17 18">KACC 22765</strain>
    </source>
</reference>
<dbReference type="InterPro" id="IPR050408">
    <property type="entry name" value="HGPRT"/>
</dbReference>
<evidence type="ECO:0000256" key="11">
    <source>
        <dbReference type="ARBA" id="ARBA00022741"/>
    </source>
</evidence>
<evidence type="ECO:0000313" key="18">
    <source>
        <dbReference type="Proteomes" id="UP001221558"/>
    </source>
</evidence>
<comment type="pathway">
    <text evidence="3 15">Purine metabolism; IMP biosynthesis via salvage pathway; IMP from hypoxanthine: step 1/1.</text>
</comment>
<dbReference type="Gene3D" id="3.40.50.2020">
    <property type="match status" value="1"/>
</dbReference>
<dbReference type="Pfam" id="PF00156">
    <property type="entry name" value="Pribosyltran"/>
    <property type="match status" value="1"/>
</dbReference>
<evidence type="ECO:0000256" key="1">
    <source>
        <dbReference type="ARBA" id="ARBA00001946"/>
    </source>
</evidence>